<dbReference type="GO" id="GO:0045493">
    <property type="term" value="P:xylan catabolic process"/>
    <property type="evidence" value="ECO:0007669"/>
    <property type="project" value="UniProtKB-KW"/>
</dbReference>
<gene>
    <name evidence="3" type="ORF">AVDCRST_MAG18-4393</name>
</gene>
<feature type="domain" description="BD-FAE-like" evidence="2">
    <location>
        <begin position="48"/>
        <end position="238"/>
    </location>
</feature>
<evidence type="ECO:0000256" key="1">
    <source>
        <dbReference type="ARBA" id="ARBA00022801"/>
    </source>
</evidence>
<accession>A0A6J4VVZ3</accession>
<dbReference type="SUPFAM" id="SSF53474">
    <property type="entry name" value="alpha/beta-Hydrolases"/>
    <property type="match status" value="1"/>
</dbReference>
<dbReference type="GO" id="GO:0016798">
    <property type="term" value="F:hydrolase activity, acting on glycosyl bonds"/>
    <property type="evidence" value="ECO:0007669"/>
    <property type="project" value="UniProtKB-KW"/>
</dbReference>
<evidence type="ECO:0000259" key="2">
    <source>
        <dbReference type="Pfam" id="PF20434"/>
    </source>
</evidence>
<dbReference type="PANTHER" id="PTHR48081:SF6">
    <property type="entry name" value="PEPTIDASE S9 PROLYL OLIGOPEPTIDASE CATALYTIC DOMAIN-CONTAINING PROTEIN"/>
    <property type="match status" value="1"/>
</dbReference>
<keyword evidence="1 3" id="KW-0378">Hydrolase</keyword>
<proteinExistence type="predicted"/>
<organism evidence="3">
    <name type="scientific">uncultured Thermomicrobiales bacterium</name>
    <dbReference type="NCBI Taxonomy" id="1645740"/>
    <lineage>
        <taxon>Bacteria</taxon>
        <taxon>Pseudomonadati</taxon>
        <taxon>Thermomicrobiota</taxon>
        <taxon>Thermomicrobia</taxon>
        <taxon>Thermomicrobiales</taxon>
        <taxon>environmental samples</taxon>
    </lineage>
</organism>
<name>A0A6J4VVZ3_9BACT</name>
<keyword evidence="3" id="KW-0119">Carbohydrate metabolism</keyword>
<keyword evidence="3" id="KW-0624">Polysaccharide degradation</keyword>
<sequence length="288" mass="30175">MLEERKTGVPIESSSVDSFSVLPPRPLWPQGGLAGAGAADGRPHLTPYLPAGGTARGAIIVCPGGGYGRLAPHEGESVARWLAGLGVAAFVLQYRVAPHRHPTPLGDARRAIRLVRQRAADWGLAAPRVGILGFSAGGHLAASVRVFPDPGRATSADPIERASCRPDALILGYPVISFGESRHQGSTDNLLGPGADEARREAVSVERHVGAATPPTFLWHTADDAAVPVEHSLLFAGALSRRGVPFALHVYPHGRHGLGLAEEDPVVGSWTGLCAIWLAERGFGIGSR</sequence>
<reference evidence="3" key="1">
    <citation type="submission" date="2020-02" db="EMBL/GenBank/DDBJ databases">
        <authorList>
            <person name="Meier V. D."/>
        </authorList>
    </citation>
    <scope>NUCLEOTIDE SEQUENCE</scope>
    <source>
        <strain evidence="3">AVDCRST_MAG18</strain>
    </source>
</reference>
<evidence type="ECO:0000313" key="3">
    <source>
        <dbReference type="EMBL" id="CAA9588534.1"/>
    </source>
</evidence>
<dbReference type="AlphaFoldDB" id="A0A6J4VVZ3"/>
<protein>
    <submittedName>
        <fullName evidence="3">Endo-1,4-beta-xylanase B</fullName>
    </submittedName>
</protein>
<dbReference type="PANTHER" id="PTHR48081">
    <property type="entry name" value="AB HYDROLASE SUPERFAMILY PROTEIN C4A8.06C"/>
    <property type="match status" value="1"/>
</dbReference>
<keyword evidence="3" id="KW-0326">Glycosidase</keyword>
<dbReference type="InterPro" id="IPR029058">
    <property type="entry name" value="AB_hydrolase_fold"/>
</dbReference>
<dbReference type="Gene3D" id="3.40.50.1820">
    <property type="entry name" value="alpha/beta hydrolase"/>
    <property type="match status" value="1"/>
</dbReference>
<keyword evidence="3" id="KW-0858">Xylan degradation</keyword>
<dbReference type="InterPro" id="IPR049492">
    <property type="entry name" value="BD-FAE-like_dom"/>
</dbReference>
<dbReference type="EMBL" id="CADCWN010000351">
    <property type="protein sequence ID" value="CAA9588534.1"/>
    <property type="molecule type" value="Genomic_DNA"/>
</dbReference>
<dbReference type="Pfam" id="PF20434">
    <property type="entry name" value="BD-FAE"/>
    <property type="match status" value="1"/>
</dbReference>
<dbReference type="InterPro" id="IPR050300">
    <property type="entry name" value="GDXG_lipolytic_enzyme"/>
</dbReference>